<proteinExistence type="predicted"/>
<dbReference type="EMBL" id="CP014038">
    <property type="protein sequence ID" value="AMF99220.1"/>
    <property type="molecule type" value="Genomic_DNA"/>
</dbReference>
<evidence type="ECO:0000256" key="1">
    <source>
        <dbReference type="SAM" id="SignalP"/>
    </source>
</evidence>
<reference evidence="2" key="1">
    <citation type="submission" date="2018-01" db="EMBL/GenBank/DDBJ databases">
        <title>FDA dAtabase for Regulatory Grade micrObial Sequences (FDA-ARGOS): Supporting development and validation of Infectious Disease Dx tests.</title>
        <authorList>
            <person name="Hoffmann M."/>
            <person name="Allard M."/>
            <person name="Evans P."/>
            <person name="Brown E."/>
            <person name="Tallon L."/>
            <person name="Sadzewicz L."/>
            <person name="Sengamalay N."/>
            <person name="Ott S."/>
            <person name="Godinez A."/>
            <person name="Nagaraj S."/>
            <person name="Vyas G."/>
            <person name="Aluvathingal J."/>
            <person name="Nadendla S."/>
            <person name="Geyer C."/>
            <person name="Sichtig H."/>
        </authorList>
    </citation>
    <scope>NUCLEOTIDE SEQUENCE</scope>
    <source>
        <strain evidence="2">FDAARGOS_107</strain>
    </source>
</reference>
<gene>
    <name evidence="2" type="ORF">AL538_16545</name>
</gene>
<name>A0ABN4L466_VIBHA</name>
<organism evidence="2 3">
    <name type="scientific">Vibrio harveyi</name>
    <name type="common">Beneckea harveyi</name>
    <dbReference type="NCBI Taxonomy" id="669"/>
    <lineage>
        <taxon>Bacteria</taxon>
        <taxon>Pseudomonadati</taxon>
        <taxon>Pseudomonadota</taxon>
        <taxon>Gammaproteobacteria</taxon>
        <taxon>Vibrionales</taxon>
        <taxon>Vibrionaceae</taxon>
        <taxon>Vibrio</taxon>
    </lineage>
</organism>
<protein>
    <submittedName>
        <fullName evidence="2">Uncharacterized protein</fullName>
    </submittedName>
</protein>
<keyword evidence="1" id="KW-0732">Signal</keyword>
<feature type="chain" id="PRO_5045081372" evidence="1">
    <location>
        <begin position="18"/>
        <end position="165"/>
    </location>
</feature>
<sequence>MEYKLFVLLAFSSSAFGNSLASFPNNFEQLVLVKQSVIPGRNVVLPPSTPTFIQETVKMYNWTNQGKGTNLNIYVPRHKVEAYKNHGPYSDGLTAVAIYEEEDIIFVTEHLAGEALYGSYDRRGNDISDRHPSLRVEACYRCHNGYKDICINGTCAVPIIDVFNE</sequence>
<dbReference type="RefSeq" id="WP_029789407.1">
    <property type="nucleotide sequence ID" value="NZ_BGNF01000035.1"/>
</dbReference>
<evidence type="ECO:0000313" key="2">
    <source>
        <dbReference type="EMBL" id="AMF99220.1"/>
    </source>
</evidence>
<feature type="signal peptide" evidence="1">
    <location>
        <begin position="1"/>
        <end position="17"/>
    </location>
</feature>
<dbReference type="Proteomes" id="UP000067422">
    <property type="component" value="Chromosome 1"/>
</dbReference>
<accession>A0ABN4L466</accession>
<keyword evidence="3" id="KW-1185">Reference proteome</keyword>
<evidence type="ECO:0000313" key="3">
    <source>
        <dbReference type="Proteomes" id="UP000067422"/>
    </source>
</evidence>